<dbReference type="Proteomes" id="UP000248889">
    <property type="component" value="Unassembled WGS sequence"/>
</dbReference>
<gene>
    <name evidence="9" type="ORF">DN069_03030</name>
</gene>
<name>A0A2X0IUS5_9ACTN</name>
<sequence>MPSRLAAAGVLAAGLVLSACGVASADATANGVAENSPGFLSGNLIQVPIDADLNVCGNTVNVVGLGNPAFGNHCANGEEVGEGHTVVWHHWWFHHDDDMATDQDHDQDCD</sequence>
<evidence type="ECO:0000259" key="8">
    <source>
        <dbReference type="PROSITE" id="PS51884"/>
    </source>
</evidence>
<feature type="domain" description="Chaplin" evidence="8">
    <location>
        <begin position="36"/>
        <end position="76"/>
    </location>
</feature>
<dbReference type="InterPro" id="IPR005528">
    <property type="entry name" value="ChpA-H"/>
</dbReference>
<evidence type="ECO:0000256" key="4">
    <source>
        <dbReference type="ARBA" id="ARBA00022729"/>
    </source>
</evidence>
<protein>
    <submittedName>
        <fullName evidence="9">Chaplin</fullName>
    </submittedName>
</protein>
<dbReference type="OrthoDB" id="3855613at2"/>
<dbReference type="GO" id="GO:0007155">
    <property type="term" value="P:cell adhesion"/>
    <property type="evidence" value="ECO:0007669"/>
    <property type="project" value="UniProtKB-KW"/>
</dbReference>
<dbReference type="PROSITE" id="PS51257">
    <property type="entry name" value="PROKAR_LIPOPROTEIN"/>
    <property type="match status" value="1"/>
</dbReference>
<keyword evidence="2" id="KW-0134">Cell wall</keyword>
<evidence type="ECO:0000256" key="3">
    <source>
        <dbReference type="ARBA" id="ARBA00022525"/>
    </source>
</evidence>
<evidence type="ECO:0000256" key="1">
    <source>
        <dbReference type="ARBA" id="ARBA00004191"/>
    </source>
</evidence>
<evidence type="ECO:0000256" key="6">
    <source>
        <dbReference type="ARBA" id="ARBA00023087"/>
    </source>
</evidence>
<organism evidence="9 10">
    <name type="scientific">Streptacidiphilus pinicola</name>
    <dbReference type="NCBI Taxonomy" id="2219663"/>
    <lineage>
        <taxon>Bacteria</taxon>
        <taxon>Bacillati</taxon>
        <taxon>Actinomycetota</taxon>
        <taxon>Actinomycetes</taxon>
        <taxon>Kitasatosporales</taxon>
        <taxon>Streptomycetaceae</taxon>
        <taxon>Streptacidiphilus</taxon>
    </lineage>
</organism>
<feature type="chain" id="PRO_5015927525" evidence="7">
    <location>
        <begin position="26"/>
        <end position="110"/>
    </location>
</feature>
<dbReference type="PROSITE" id="PS51884">
    <property type="entry name" value="CHAPLIN"/>
    <property type="match status" value="1"/>
</dbReference>
<dbReference type="Pfam" id="PF03777">
    <property type="entry name" value="ChpA-C"/>
    <property type="match status" value="1"/>
</dbReference>
<evidence type="ECO:0000256" key="5">
    <source>
        <dbReference type="ARBA" id="ARBA00022889"/>
    </source>
</evidence>
<keyword evidence="5" id="KW-0130">Cell adhesion</keyword>
<reference evidence="9 10" key="1">
    <citation type="submission" date="2018-06" db="EMBL/GenBank/DDBJ databases">
        <title>Streptacidiphilus pinicola sp. nov., isolated from pine grove soil.</title>
        <authorList>
            <person name="Roh S.G."/>
            <person name="Park S."/>
            <person name="Kim M.-K."/>
            <person name="Yun B.-R."/>
            <person name="Park J."/>
            <person name="Kim M.J."/>
            <person name="Kim Y.S."/>
            <person name="Kim S.B."/>
        </authorList>
    </citation>
    <scope>NUCLEOTIDE SEQUENCE [LARGE SCALE GENOMIC DNA]</scope>
    <source>
        <strain evidence="9 10">MMS16-CNU450</strain>
    </source>
</reference>
<keyword evidence="4 7" id="KW-0732">Signal</keyword>
<evidence type="ECO:0000256" key="7">
    <source>
        <dbReference type="SAM" id="SignalP"/>
    </source>
</evidence>
<comment type="caution">
    <text evidence="9">The sequence shown here is derived from an EMBL/GenBank/DDBJ whole genome shotgun (WGS) entry which is preliminary data.</text>
</comment>
<evidence type="ECO:0000313" key="10">
    <source>
        <dbReference type="Proteomes" id="UP000248889"/>
    </source>
</evidence>
<dbReference type="AlphaFoldDB" id="A0A2X0IUS5"/>
<keyword evidence="3" id="KW-0964">Secreted</keyword>
<comment type="subcellular location">
    <subcellularLocation>
        <location evidence="1">Secreted</location>
        <location evidence="1">Cell wall</location>
    </subcellularLocation>
</comment>
<accession>A0A2X0IUS5</accession>
<dbReference type="EMBL" id="QKYN01000012">
    <property type="protein sequence ID" value="RAG87131.1"/>
    <property type="molecule type" value="Genomic_DNA"/>
</dbReference>
<feature type="signal peptide" evidence="7">
    <location>
        <begin position="1"/>
        <end position="25"/>
    </location>
</feature>
<proteinExistence type="predicted"/>
<keyword evidence="10" id="KW-1185">Reference proteome</keyword>
<evidence type="ECO:0000313" key="9">
    <source>
        <dbReference type="EMBL" id="RAG87131.1"/>
    </source>
</evidence>
<evidence type="ECO:0000256" key="2">
    <source>
        <dbReference type="ARBA" id="ARBA00022512"/>
    </source>
</evidence>
<keyword evidence="6" id="KW-0034">Amyloid</keyword>